<protein>
    <submittedName>
        <fullName evidence="1">Uncharacterized protein</fullName>
    </submittedName>
</protein>
<dbReference type="EMBL" id="JAABFR010001835">
    <property type="protein sequence ID" value="MBD4338926.1"/>
    <property type="molecule type" value="Genomic_DNA"/>
</dbReference>
<feature type="non-terminal residue" evidence="1">
    <location>
        <position position="79"/>
    </location>
</feature>
<dbReference type="AlphaFoldDB" id="A0A8I0HDC7"/>
<feature type="non-terminal residue" evidence="1">
    <location>
        <position position="1"/>
    </location>
</feature>
<evidence type="ECO:0000313" key="1">
    <source>
        <dbReference type="EMBL" id="MBD4338926.1"/>
    </source>
</evidence>
<dbReference type="Proteomes" id="UP000653002">
    <property type="component" value="Unassembled WGS sequence"/>
</dbReference>
<accession>A0A8I0HDC7</accession>
<comment type="caution">
    <text evidence="1">The sequence shown here is derived from an EMBL/GenBank/DDBJ whole genome shotgun (WGS) entry which is preliminary data.</text>
</comment>
<proteinExistence type="predicted"/>
<sequence length="79" mass="8265">LSEKGISPVAVLPAAEAYDVKYSDGLLYAAEGAAGVAVYRPDKAGRLTLLGRCQFGPLAQLIWKPEGSRFAVVSARTGV</sequence>
<reference evidence="1" key="1">
    <citation type="submission" date="2020-01" db="EMBL/GenBank/DDBJ databases">
        <authorList>
            <person name="Richard D."/>
        </authorList>
    </citation>
    <scope>NUCLEOTIDE SEQUENCE</scope>
    <source>
        <strain evidence="1">JP541</strain>
    </source>
</reference>
<name>A0A8I0HDC7_XANCI</name>
<organism evidence="1 2">
    <name type="scientific">Xanthomonas citri pv. citri</name>
    <dbReference type="NCBI Taxonomy" id="611301"/>
    <lineage>
        <taxon>Bacteria</taxon>
        <taxon>Pseudomonadati</taxon>
        <taxon>Pseudomonadota</taxon>
        <taxon>Gammaproteobacteria</taxon>
        <taxon>Lysobacterales</taxon>
        <taxon>Lysobacteraceae</taxon>
        <taxon>Xanthomonas</taxon>
    </lineage>
</organism>
<gene>
    <name evidence="1" type="ORF">GUH15_23305</name>
</gene>
<evidence type="ECO:0000313" key="2">
    <source>
        <dbReference type="Proteomes" id="UP000653002"/>
    </source>
</evidence>